<organism evidence="14 15">
    <name type="scientific">Ramazzottius varieornatus</name>
    <name type="common">Water bear</name>
    <name type="synonym">Tardigrade</name>
    <dbReference type="NCBI Taxonomy" id="947166"/>
    <lineage>
        <taxon>Eukaryota</taxon>
        <taxon>Metazoa</taxon>
        <taxon>Ecdysozoa</taxon>
        <taxon>Tardigrada</taxon>
        <taxon>Eutardigrada</taxon>
        <taxon>Parachela</taxon>
        <taxon>Hypsibioidea</taxon>
        <taxon>Ramazzottiidae</taxon>
        <taxon>Ramazzottius</taxon>
    </lineage>
</organism>
<feature type="region of interest" description="Actin-binding" evidence="9">
    <location>
        <begin position="672"/>
        <end position="694"/>
    </location>
</feature>
<keyword evidence="3 9" id="KW-0067">ATP-binding</keyword>
<dbReference type="GO" id="GO:0000146">
    <property type="term" value="F:microfilament motor activity"/>
    <property type="evidence" value="ECO:0007669"/>
    <property type="project" value="TreeGrafter"/>
</dbReference>
<dbReference type="GO" id="GO:0007015">
    <property type="term" value="P:actin filament organization"/>
    <property type="evidence" value="ECO:0007669"/>
    <property type="project" value="TreeGrafter"/>
</dbReference>
<dbReference type="PROSITE" id="PS51844">
    <property type="entry name" value="SH3_LIKE"/>
    <property type="match status" value="1"/>
</dbReference>
<dbReference type="Gene3D" id="1.20.5.340">
    <property type="match status" value="2"/>
</dbReference>
<dbReference type="Gene3D" id="3.40.850.10">
    <property type="entry name" value="Kinesin motor domain"/>
    <property type="match status" value="1"/>
</dbReference>
<dbReference type="GO" id="GO:0005524">
    <property type="term" value="F:ATP binding"/>
    <property type="evidence" value="ECO:0007669"/>
    <property type="project" value="UniProtKB-UniRule"/>
</dbReference>
<evidence type="ECO:0000256" key="4">
    <source>
        <dbReference type="ARBA" id="ARBA00022860"/>
    </source>
</evidence>
<dbReference type="FunFam" id="3.40.850.10:FF:000101">
    <property type="entry name" value="Slow myosin heavy chain 2"/>
    <property type="match status" value="1"/>
</dbReference>
<sequence>MATSEDNLAMKYLVVENRSSASDPSTQAEWASKRLVWVPQEKEGFVAASIKAEKGDVYEVQLEESGKKLTINKTETQKMNPPKFNKVEDMADLTCLNEASVLYNIKDRYYSGLIYTYSGLFCVVVNPYKRLPIYTERVIEMYKGKKRHEMPPHVFAITDTAYRSMLQDREDQSILCTGESGAGKTENTKKVIQYLASVAASKQKASASSSVNTSLHAHVTSTLSQGNIGELEQQLLQANPILEAFGNAKTVKNDNSSRFGKFIRINFDISGYISGANIETYLLEKSRAIRQAKDERAFHIFYQLLLGATKEQREEYLFEDIKNYRFLSNGNVPVPGVDDKLEFQATVKAMQIMGMSSDDISSVFRVVSAVLQFGNLQFKQEKNSDQAILPDNTVIQKVSHMMGTNVVELTKAILKPKIKVGRETVTKAQTKEQAEFSTEAIAKACYERLFRWLVTRINKSLDRTKRQGATFIGILDIAGFEIFEVNSFEQMCINYTNEKLQQLFNHTMFVLEQEEYQREGIKWNFIDFGLDLQPTIDLIEKPMGILSLLDDECWFPKATDKSFVEKLSTAPFTKDHPKFGKPDFRSAAHFTISHYAGKVDYSADMWLMKNMDPLNENVVQLLQNSQEPLVASIWRDADIVGMGAVVGMDTQFGAKTRKGMFRTVGATYKEQLAKLMVTLRNTSPNFVRCILPNLEKRHGKIDALLVLDQLRCNGVLEGIRICRQGFPNRVPFQEFRQRYELLTPNVIEKGFMDGKEAVKRMIQALELNENLYRIGQSKIFFRAGVLAHLEEERDLKLSNLITHIQAYCRGYLSRKNYQRRLQQLNAIRVIQRNCAAYLKLRNWEWWRLFTKVKPLLQVTNAEEKVQVKEEELKSIKEKMDRLSVDYVDFERRYEQLTEEKAVLVEQLQNETEACAEAEEMRARLATRQQELEEILHDTESRLEEEENRVASLTAEKKKLTDNIRDLEEELEEEQTTRQKLQLEKSQQETRIKKMEEDLVGNVGLIERLQKEKKVLEERIEALTAQLAEEVERGKVLTKQKLKLEGNLAEAEERLQREVAARQELEKMKRKGDTELSEMREQLHEKRNHVDELQIQLARKEEELAVLATRNDEESAMRTAAQKSLREVTSQLTETMEDLEAEKEARTKAERVRRDLSEELEALKTELVESMDTGQTQMEVLKKREDEMFRVKKMQEEEAKAHEVLMAEVRHKYNAQLEVLMEQLETTKRNKAAVDKARQTLEGENVDLANEVKALAAQRTESERRRKQAEAQAQELSVKLSEGEKTRAEVDGKMTRLLQELEAANLQVAEIDQRATKVEKNEANLVAQLNELQRSLQEEATKNQALTIRMRQMESDRDTLQEQLEEEEEGKKSLERAVAQLQQQTVELRRKLEDDAQTKEAVEAMRRSMQKEVEELRLTVQDAEAARERADKAMRAAQQELEDSQHELENFRTNWANFDRKQRKFDQLLAEEKTKADKLAAEKDQAEQVTREKETRIISLQRDVDELRDSLQEVERVRKQQQNELESLYNNKDAAGKSVVELDRAKRLLEQQLEEMKILITELEDENSELENTKLRLEVNQQAAKSHFDRELQAREEQAEDKRKGLMKQVRDLEIEVEQEKKERAAAVAGRKAVETRIVDLEQQLDLVARVRDDSVRHLKKLQNQLKEDQREIDELKAQKEQLALACKEMEKKYKTLENQTVQWQEDTLNADRLRKNAENERDELDAQFQNLKLTRSAWVEEKKRLELKIQELEEELEEEQGSNEVSAEKAARATAERERMAMELNTERANVQRLESALGQAGRELKDLKLRLEESEAQGKGKFRSQIAALEANIQNLEANLEAEVREKQAMLKANRKLDMRIKTLQSQVDEEHRMVVQQQDMLEKTNQRISTLKKELENTELQYKDERALRRKTQSDLDEASADKERFNNEATALRSKIRALERKTGGSSGTSRGYSTNGSRSQGTPNHGDGESGSLGSSVVDPDESIDGERDD</sequence>
<dbReference type="InterPro" id="IPR001609">
    <property type="entry name" value="Myosin_head_motor_dom-like"/>
</dbReference>
<feature type="region of interest" description="Disordered" evidence="11">
    <location>
        <begin position="1908"/>
        <end position="1994"/>
    </location>
</feature>
<evidence type="ECO:0000256" key="9">
    <source>
        <dbReference type="PROSITE-ProRule" id="PRU00782"/>
    </source>
</evidence>
<evidence type="ECO:0000256" key="5">
    <source>
        <dbReference type="ARBA" id="ARBA00023054"/>
    </source>
</evidence>
<dbReference type="GO" id="GO:0060972">
    <property type="term" value="P:left/right pattern formation"/>
    <property type="evidence" value="ECO:0007669"/>
    <property type="project" value="UniProtKB-ARBA"/>
</dbReference>
<dbReference type="Gene3D" id="1.20.58.530">
    <property type="match status" value="1"/>
</dbReference>
<feature type="compositionally biased region" description="Low complexity" evidence="11">
    <location>
        <begin position="1951"/>
        <end position="1963"/>
    </location>
</feature>
<gene>
    <name evidence="14" type="primary">RvY_13550-1</name>
    <name evidence="14" type="synonym">RvY_13550.1</name>
    <name evidence="14" type="ORF">RvY_13550</name>
</gene>
<name>A0A1D1VTG9_RAMVA</name>
<evidence type="ECO:0000313" key="14">
    <source>
        <dbReference type="EMBL" id="GAV03068.1"/>
    </source>
</evidence>
<dbReference type="InterPro" id="IPR000048">
    <property type="entry name" value="IQ_motif_EF-hand-BS"/>
</dbReference>
<evidence type="ECO:0000256" key="10">
    <source>
        <dbReference type="SAM" id="Coils"/>
    </source>
</evidence>
<dbReference type="Pfam" id="PF00612">
    <property type="entry name" value="IQ"/>
    <property type="match status" value="1"/>
</dbReference>
<dbReference type="Proteomes" id="UP000186922">
    <property type="component" value="Unassembled WGS sequence"/>
</dbReference>
<feature type="coiled-coil region" evidence="10">
    <location>
        <begin position="1209"/>
        <end position="1622"/>
    </location>
</feature>
<keyword evidence="7 9" id="KW-0505">Motor protein</keyword>
<feature type="domain" description="Myosin motor" evidence="12">
    <location>
        <begin position="85"/>
        <end position="794"/>
    </location>
</feature>
<dbReference type="PANTHER" id="PTHR13140:SF857">
    <property type="entry name" value="MYOSIN-11"/>
    <property type="match status" value="1"/>
</dbReference>
<keyword evidence="5 10" id="KW-0175">Coiled coil</keyword>
<dbReference type="FunFam" id="2.30.30.360:FF:000001">
    <property type="entry name" value="Myosin heavy chain"/>
    <property type="match status" value="1"/>
</dbReference>
<dbReference type="GO" id="GO:0005516">
    <property type="term" value="F:calmodulin binding"/>
    <property type="evidence" value="ECO:0007669"/>
    <property type="project" value="UniProtKB-KW"/>
</dbReference>
<dbReference type="PANTHER" id="PTHR13140">
    <property type="entry name" value="MYOSIN"/>
    <property type="match status" value="1"/>
</dbReference>
<evidence type="ECO:0000313" key="15">
    <source>
        <dbReference type="Proteomes" id="UP000186922"/>
    </source>
</evidence>
<dbReference type="Gene3D" id="4.10.270.10">
    <property type="entry name" value="Myosin, subunit A"/>
    <property type="match status" value="1"/>
</dbReference>
<dbReference type="OrthoDB" id="10254995at2759"/>
<dbReference type="FunFam" id="1.20.120.720:FF:000001">
    <property type="entry name" value="Myosin heavy chain, muscle"/>
    <property type="match status" value="1"/>
</dbReference>
<dbReference type="EMBL" id="BDGG01000009">
    <property type="protein sequence ID" value="GAV03068.1"/>
    <property type="molecule type" value="Genomic_DNA"/>
</dbReference>
<dbReference type="Gene3D" id="2.30.30.360">
    <property type="entry name" value="Myosin S1 fragment, N-terminal"/>
    <property type="match status" value="1"/>
</dbReference>
<dbReference type="GO" id="GO:0051015">
    <property type="term" value="F:actin filament binding"/>
    <property type="evidence" value="ECO:0007669"/>
    <property type="project" value="InterPro"/>
</dbReference>
<dbReference type="Gene3D" id="1.20.120.720">
    <property type="entry name" value="Myosin VI head, motor domain, U50 subdomain"/>
    <property type="match status" value="1"/>
</dbReference>
<feature type="coiled-coil region" evidence="10">
    <location>
        <begin position="858"/>
        <end position="1172"/>
    </location>
</feature>
<dbReference type="Gene3D" id="3.30.70.1590">
    <property type="match status" value="1"/>
</dbReference>
<dbReference type="FunFam" id="1.20.58.530:FF:000003">
    <property type="entry name" value="Myosin heavy chain 10"/>
    <property type="match status" value="1"/>
</dbReference>
<evidence type="ECO:0000256" key="7">
    <source>
        <dbReference type="ARBA" id="ARBA00023175"/>
    </source>
</evidence>
<evidence type="ECO:0000256" key="3">
    <source>
        <dbReference type="ARBA" id="ARBA00022840"/>
    </source>
</evidence>
<dbReference type="SMART" id="SM00242">
    <property type="entry name" value="MYSc"/>
    <property type="match status" value="1"/>
</dbReference>
<keyword evidence="2 9" id="KW-0547">Nucleotide-binding</keyword>
<evidence type="ECO:0000256" key="2">
    <source>
        <dbReference type="ARBA" id="ARBA00022741"/>
    </source>
</evidence>
<accession>A0A1D1VTG9</accession>
<evidence type="ECO:0000256" key="11">
    <source>
        <dbReference type="SAM" id="MobiDB-lite"/>
    </source>
</evidence>
<dbReference type="FunFam" id="1.10.10.820:FF:000001">
    <property type="entry name" value="Myosin heavy chain"/>
    <property type="match status" value="1"/>
</dbReference>
<keyword evidence="4" id="KW-0112">Calmodulin-binding</keyword>
<feature type="compositionally biased region" description="Acidic residues" evidence="11">
    <location>
        <begin position="1983"/>
        <end position="1994"/>
    </location>
</feature>
<proteinExistence type="inferred from homology"/>
<feature type="binding site" evidence="9">
    <location>
        <begin position="178"/>
        <end position="185"/>
    </location>
    <ligand>
        <name>ATP</name>
        <dbReference type="ChEBI" id="CHEBI:30616"/>
    </ligand>
</feature>
<dbReference type="STRING" id="947166.A0A1D1VTG9"/>
<dbReference type="Pfam" id="PF00063">
    <property type="entry name" value="Myosin_head"/>
    <property type="match status" value="1"/>
</dbReference>
<feature type="region of interest" description="Disordered" evidence="11">
    <location>
        <begin position="1755"/>
        <end position="1774"/>
    </location>
</feature>
<dbReference type="InterPro" id="IPR027417">
    <property type="entry name" value="P-loop_NTPase"/>
</dbReference>
<dbReference type="Pfam" id="PF01576">
    <property type="entry name" value="Myosin_tail_1"/>
    <property type="match status" value="1"/>
</dbReference>
<dbReference type="SUPFAM" id="SSF90257">
    <property type="entry name" value="Myosin rod fragments"/>
    <property type="match status" value="3"/>
</dbReference>
<evidence type="ECO:0000256" key="8">
    <source>
        <dbReference type="ARBA" id="ARBA00023203"/>
    </source>
</evidence>
<protein>
    <recommendedName>
        <fullName evidence="16">Myosin motor domain-containing protein</fullName>
    </recommendedName>
</protein>
<feature type="domain" description="Myosin N-terminal SH3-like" evidence="13">
    <location>
        <begin position="31"/>
        <end position="81"/>
    </location>
</feature>
<reference evidence="14 15" key="1">
    <citation type="journal article" date="2016" name="Nat. Commun.">
        <title>Extremotolerant tardigrade genome and improved radiotolerance of human cultured cells by tardigrade-unique protein.</title>
        <authorList>
            <person name="Hashimoto T."/>
            <person name="Horikawa D.D."/>
            <person name="Saito Y."/>
            <person name="Kuwahara H."/>
            <person name="Kozuka-Hata H."/>
            <person name="Shin-I T."/>
            <person name="Minakuchi Y."/>
            <person name="Ohishi K."/>
            <person name="Motoyama A."/>
            <person name="Aizu T."/>
            <person name="Enomoto A."/>
            <person name="Kondo K."/>
            <person name="Tanaka S."/>
            <person name="Hara Y."/>
            <person name="Koshikawa S."/>
            <person name="Sagara H."/>
            <person name="Miura T."/>
            <person name="Yokobori S."/>
            <person name="Miyagawa K."/>
            <person name="Suzuki Y."/>
            <person name="Kubo T."/>
            <person name="Oyama M."/>
            <person name="Kohara Y."/>
            <person name="Fujiyama A."/>
            <person name="Arakawa K."/>
            <person name="Katayama T."/>
            <person name="Toyoda A."/>
            <person name="Kunieda T."/>
        </authorList>
    </citation>
    <scope>NUCLEOTIDE SEQUENCE [LARGE SCALE GENOMIC DNA]</scope>
    <source>
        <strain evidence="14 15">YOKOZUNA-1</strain>
    </source>
</reference>
<dbReference type="PROSITE" id="PS51456">
    <property type="entry name" value="MYOSIN_MOTOR"/>
    <property type="match status" value="1"/>
</dbReference>
<dbReference type="InterPro" id="IPR002928">
    <property type="entry name" value="Myosin_tail"/>
</dbReference>
<evidence type="ECO:0000256" key="1">
    <source>
        <dbReference type="ARBA" id="ARBA00008314"/>
    </source>
</evidence>
<dbReference type="InterPro" id="IPR036961">
    <property type="entry name" value="Kinesin_motor_dom_sf"/>
</dbReference>
<comment type="caution">
    <text evidence="14">The sequence shown here is derived from an EMBL/GenBank/DDBJ whole genome shotgun (WGS) entry which is preliminary data.</text>
</comment>
<comment type="similarity">
    <text evidence="1 9">Belongs to the TRAFAC class myosin-kinesin ATPase superfamily. Myosin family.</text>
</comment>
<dbReference type="SUPFAM" id="SSF52540">
    <property type="entry name" value="P-loop containing nucleoside triphosphate hydrolases"/>
    <property type="match status" value="1"/>
</dbReference>
<dbReference type="GO" id="GO:0016459">
    <property type="term" value="C:myosin complex"/>
    <property type="evidence" value="ECO:0007669"/>
    <property type="project" value="UniProtKB-KW"/>
</dbReference>
<evidence type="ECO:0000256" key="6">
    <source>
        <dbReference type="ARBA" id="ARBA00023123"/>
    </source>
</evidence>
<dbReference type="GO" id="GO:0030017">
    <property type="term" value="C:sarcomere"/>
    <property type="evidence" value="ECO:0007669"/>
    <property type="project" value="UniProtKB-ARBA"/>
</dbReference>
<dbReference type="Gene3D" id="1.10.10.820">
    <property type="match status" value="1"/>
</dbReference>
<dbReference type="PRINTS" id="PR00193">
    <property type="entry name" value="MYOSINHEAVY"/>
</dbReference>
<dbReference type="PROSITE" id="PS50096">
    <property type="entry name" value="IQ"/>
    <property type="match status" value="1"/>
</dbReference>
<dbReference type="Pfam" id="PF02736">
    <property type="entry name" value="Myosin_N"/>
    <property type="match status" value="1"/>
</dbReference>
<dbReference type="CDD" id="cd01377">
    <property type="entry name" value="MYSc_class_II"/>
    <property type="match status" value="1"/>
</dbReference>
<keyword evidence="6 9" id="KW-0518">Myosin</keyword>
<dbReference type="FunFam" id="3.30.70.1590:FF:000001">
    <property type="entry name" value="Myosin heavy chain"/>
    <property type="match status" value="1"/>
</dbReference>
<dbReference type="SMART" id="SM00015">
    <property type="entry name" value="IQ"/>
    <property type="match status" value="1"/>
</dbReference>
<keyword evidence="15" id="KW-1185">Reference proteome</keyword>
<dbReference type="InterPro" id="IPR004009">
    <property type="entry name" value="SH3_Myosin"/>
</dbReference>
<evidence type="ECO:0000259" key="13">
    <source>
        <dbReference type="PROSITE" id="PS51844"/>
    </source>
</evidence>
<evidence type="ECO:0008006" key="16">
    <source>
        <dbReference type="Google" id="ProtNLM"/>
    </source>
</evidence>
<dbReference type="GO" id="GO:0016020">
    <property type="term" value="C:membrane"/>
    <property type="evidence" value="ECO:0007669"/>
    <property type="project" value="TreeGrafter"/>
</dbReference>
<dbReference type="InterPro" id="IPR008989">
    <property type="entry name" value="Myosin_S1_N"/>
</dbReference>
<evidence type="ECO:0000259" key="12">
    <source>
        <dbReference type="PROSITE" id="PS51456"/>
    </source>
</evidence>
<keyword evidence="8 9" id="KW-0009">Actin-binding</keyword>